<evidence type="ECO:0000259" key="6">
    <source>
        <dbReference type="PROSITE" id="PS51900"/>
    </source>
</evidence>
<evidence type="ECO:0000256" key="1">
    <source>
        <dbReference type="ARBA" id="ARBA00022908"/>
    </source>
</evidence>
<dbReference type="PANTHER" id="PTHR30349">
    <property type="entry name" value="PHAGE INTEGRASE-RELATED"/>
    <property type="match status" value="1"/>
</dbReference>
<feature type="domain" description="Tyr recombinase" evidence="5">
    <location>
        <begin position="108"/>
        <end position="293"/>
    </location>
</feature>
<dbReference type="Proteomes" id="UP001139408">
    <property type="component" value="Unassembled WGS sequence"/>
</dbReference>
<dbReference type="SUPFAM" id="SSF56349">
    <property type="entry name" value="DNA breaking-rejoining enzymes"/>
    <property type="match status" value="1"/>
</dbReference>
<evidence type="ECO:0000256" key="3">
    <source>
        <dbReference type="ARBA" id="ARBA00023172"/>
    </source>
</evidence>
<dbReference type="AlphaFoldDB" id="A0A9X2CBC4"/>
<proteinExistence type="predicted"/>
<dbReference type="GO" id="GO:0006310">
    <property type="term" value="P:DNA recombination"/>
    <property type="evidence" value="ECO:0007669"/>
    <property type="project" value="UniProtKB-KW"/>
</dbReference>
<dbReference type="PROSITE" id="PS51898">
    <property type="entry name" value="TYR_RECOMBINASE"/>
    <property type="match status" value="1"/>
</dbReference>
<protein>
    <submittedName>
        <fullName evidence="7">Site-specific integrase</fullName>
    </submittedName>
</protein>
<dbReference type="CDD" id="cd00397">
    <property type="entry name" value="DNA_BRE_C"/>
    <property type="match status" value="1"/>
</dbReference>
<dbReference type="GO" id="GO:0003677">
    <property type="term" value="F:DNA binding"/>
    <property type="evidence" value="ECO:0007669"/>
    <property type="project" value="UniProtKB-UniRule"/>
</dbReference>
<reference evidence="7" key="1">
    <citation type="submission" date="2022-01" db="EMBL/GenBank/DDBJ databases">
        <title>Whole genome-based taxonomy of the Shewanellaceae.</title>
        <authorList>
            <person name="Martin-Rodriguez A.J."/>
        </authorList>
    </citation>
    <scope>NUCLEOTIDE SEQUENCE</scope>
    <source>
        <strain evidence="7">DSM 23803</strain>
    </source>
</reference>
<keyword evidence="3" id="KW-0233">DNA recombination</keyword>
<evidence type="ECO:0000313" key="7">
    <source>
        <dbReference type="EMBL" id="MCL1107380.1"/>
    </source>
</evidence>
<dbReference type="InterPro" id="IPR011010">
    <property type="entry name" value="DNA_brk_join_enz"/>
</dbReference>
<evidence type="ECO:0000259" key="5">
    <source>
        <dbReference type="PROSITE" id="PS51898"/>
    </source>
</evidence>
<dbReference type="PROSITE" id="PS51900">
    <property type="entry name" value="CB"/>
    <property type="match status" value="1"/>
</dbReference>
<evidence type="ECO:0000256" key="4">
    <source>
        <dbReference type="PROSITE-ProRule" id="PRU01248"/>
    </source>
</evidence>
<evidence type="ECO:0000313" key="8">
    <source>
        <dbReference type="Proteomes" id="UP001139408"/>
    </source>
</evidence>
<name>A0A9X2CBC4_9GAMM</name>
<comment type="caution">
    <text evidence="7">The sequence shown here is derived from an EMBL/GenBank/DDBJ whole genome shotgun (WGS) entry which is preliminary data.</text>
</comment>
<dbReference type="GO" id="GO:0015074">
    <property type="term" value="P:DNA integration"/>
    <property type="evidence" value="ECO:0007669"/>
    <property type="project" value="UniProtKB-KW"/>
</dbReference>
<dbReference type="InterPro" id="IPR002104">
    <property type="entry name" value="Integrase_catalytic"/>
</dbReference>
<dbReference type="EMBL" id="JAKILJ010000059">
    <property type="protein sequence ID" value="MCL1107380.1"/>
    <property type="molecule type" value="Genomic_DNA"/>
</dbReference>
<dbReference type="Pfam" id="PF00589">
    <property type="entry name" value="Phage_integrase"/>
    <property type="match status" value="1"/>
</dbReference>
<organism evidence="7 8">
    <name type="scientific">Shewanella algicola</name>
    <dbReference type="NCBI Taxonomy" id="640633"/>
    <lineage>
        <taxon>Bacteria</taxon>
        <taxon>Pseudomonadati</taxon>
        <taxon>Pseudomonadota</taxon>
        <taxon>Gammaproteobacteria</taxon>
        <taxon>Alteromonadales</taxon>
        <taxon>Shewanellaceae</taxon>
        <taxon>Shewanella</taxon>
    </lineage>
</organism>
<dbReference type="InterPro" id="IPR044068">
    <property type="entry name" value="CB"/>
</dbReference>
<accession>A0A9X2CBC4</accession>
<dbReference type="Gene3D" id="1.10.443.10">
    <property type="entry name" value="Intergrase catalytic core"/>
    <property type="match status" value="1"/>
</dbReference>
<dbReference type="InterPro" id="IPR050090">
    <property type="entry name" value="Tyrosine_recombinase_XerCD"/>
</dbReference>
<keyword evidence="2 4" id="KW-0238">DNA-binding</keyword>
<feature type="domain" description="Core-binding (CB)" evidence="6">
    <location>
        <begin position="1"/>
        <end position="84"/>
    </location>
</feature>
<keyword evidence="8" id="KW-1185">Reference proteome</keyword>
<evidence type="ECO:0000256" key="2">
    <source>
        <dbReference type="ARBA" id="ARBA00023125"/>
    </source>
</evidence>
<dbReference type="PANTHER" id="PTHR30349:SF90">
    <property type="entry name" value="TYROSINE RECOMBINASE XERD"/>
    <property type="match status" value="1"/>
</dbReference>
<gene>
    <name evidence="7" type="ORF">L2749_19370</name>
</gene>
<dbReference type="RefSeq" id="WP_188926817.1">
    <property type="nucleotide sequence ID" value="NZ_BMQI01000058.1"/>
</dbReference>
<keyword evidence="1" id="KW-0229">DNA integration</keyword>
<dbReference type="InterPro" id="IPR013762">
    <property type="entry name" value="Integrase-like_cat_sf"/>
</dbReference>
<sequence>MTTATPFALYLSRLSINSQRSISSQMRSIARLMQWQEDCLNDKLCQIDYQQALQVRAVMTHAKWSARSINRAMIAIKNIVKVAALMNKAELSQVANLETINQVKHGQHQGTPLSTEQVTAVLTYFKDKKGAFAARNLAIFSLFLGTGLRRSELSALMFHDYDANLHSLTVVAGKGNKSRTLFLPQWVEQNLILWLKLRGKQQGYLLCKSTLTGKLRLAEPTSPTSLYRLVKDTLYELGVDNVSPHDLRRTFITRLLEQNVDINTVRQMAGHADISTTTIYDKRDHEFMKQAAATLDYTPPEKHLKRGRGSQ</sequence>